<feature type="domain" description="MUM1-like PWWP" evidence="3">
    <location>
        <begin position="452"/>
        <end position="517"/>
    </location>
</feature>
<protein>
    <submittedName>
        <fullName evidence="6">PWWP domain containing 3A, DNA repair factor</fullName>
    </submittedName>
</protein>
<feature type="compositionally biased region" description="Basic and acidic residues" evidence="2">
    <location>
        <begin position="147"/>
        <end position="162"/>
    </location>
</feature>
<feature type="compositionally biased region" description="Low complexity" evidence="2">
    <location>
        <begin position="311"/>
        <end position="320"/>
    </location>
</feature>
<feature type="region of interest" description="Disordered" evidence="2">
    <location>
        <begin position="197"/>
        <end position="372"/>
    </location>
</feature>
<gene>
    <name evidence="6" type="primary">PWWP3A</name>
</gene>
<dbReference type="OrthoDB" id="10013064at2759"/>
<organism evidence="6 7">
    <name type="scientific">Strigops habroptila</name>
    <name type="common">Kakapo</name>
    <dbReference type="NCBI Taxonomy" id="2489341"/>
    <lineage>
        <taxon>Eukaryota</taxon>
        <taxon>Metazoa</taxon>
        <taxon>Chordata</taxon>
        <taxon>Craniata</taxon>
        <taxon>Vertebrata</taxon>
        <taxon>Euteleostomi</taxon>
        <taxon>Archelosauria</taxon>
        <taxon>Archosauria</taxon>
        <taxon>Dinosauria</taxon>
        <taxon>Saurischia</taxon>
        <taxon>Theropoda</taxon>
        <taxon>Coelurosauria</taxon>
        <taxon>Aves</taxon>
        <taxon>Neognathae</taxon>
        <taxon>Neoaves</taxon>
        <taxon>Telluraves</taxon>
        <taxon>Australaves</taxon>
        <taxon>Psittaciformes</taxon>
        <taxon>Psittacidae</taxon>
        <taxon>Strigops</taxon>
    </lineage>
</organism>
<feature type="compositionally biased region" description="Acidic residues" evidence="2">
    <location>
        <begin position="430"/>
        <end position="439"/>
    </location>
</feature>
<dbReference type="Proteomes" id="UP000472266">
    <property type="component" value="Chromosome 21"/>
</dbReference>
<dbReference type="CDD" id="cd06080">
    <property type="entry name" value="PWWP_MUM1-like"/>
    <property type="match status" value="1"/>
</dbReference>
<accession>A0A672U5H9</accession>
<dbReference type="RefSeq" id="XP_030365005.1">
    <property type="nucleotide sequence ID" value="XM_030509145.1"/>
</dbReference>
<dbReference type="Gene3D" id="2.30.30.140">
    <property type="match status" value="1"/>
</dbReference>
<dbReference type="GeneTree" id="ENSGT00390000001700"/>
<dbReference type="RefSeq" id="XP_030365001.1">
    <property type="nucleotide sequence ID" value="XM_030509141.1"/>
</dbReference>
<feature type="compositionally biased region" description="Polar residues" evidence="2">
    <location>
        <begin position="334"/>
        <end position="348"/>
    </location>
</feature>
<feature type="compositionally biased region" description="Polar residues" evidence="2">
    <location>
        <begin position="270"/>
        <end position="280"/>
    </location>
</feature>
<evidence type="ECO:0000259" key="5">
    <source>
        <dbReference type="Pfam" id="PF20887"/>
    </source>
</evidence>
<dbReference type="Pfam" id="PF20887">
    <property type="entry name" value="PWP3A-B_N"/>
    <property type="match status" value="1"/>
</dbReference>
<reference evidence="6" key="2">
    <citation type="submission" date="2025-08" db="UniProtKB">
        <authorList>
            <consortium name="Ensembl"/>
        </authorList>
    </citation>
    <scope>IDENTIFICATION</scope>
</reference>
<dbReference type="CTD" id="84939"/>
<evidence type="ECO:0000259" key="4">
    <source>
        <dbReference type="Pfam" id="PF20886"/>
    </source>
</evidence>
<feature type="region of interest" description="Disordered" evidence="2">
    <location>
        <begin position="425"/>
        <end position="444"/>
    </location>
</feature>
<name>A0A672U5H9_STRHB</name>
<proteinExistence type="inferred from homology"/>
<dbReference type="PANTHER" id="PTHR31333:SF6">
    <property type="entry name" value="MUM1 LIKE 1"/>
    <property type="match status" value="1"/>
</dbReference>
<evidence type="ECO:0000259" key="3">
    <source>
        <dbReference type="Pfam" id="PF20884"/>
    </source>
</evidence>
<feature type="domain" description="PWWP" evidence="5">
    <location>
        <begin position="6"/>
        <end position="92"/>
    </location>
</feature>
<dbReference type="InParanoid" id="A0A672U5H9"/>
<dbReference type="GeneID" id="115618034"/>
<dbReference type="PANTHER" id="PTHR31333">
    <property type="entry name" value="PWWP DOMAIN-CONTAINING DNA REPAIR FACTOR 3 FAMILY MEMBER"/>
    <property type="match status" value="1"/>
</dbReference>
<sequence>MTDQEYILCTWKKRLWPAKVLRKTGVAKEISLEVEILGLKEQISVSCADAETLKEEHIVNIASNLDQRNNLSEAVEELQYRRSLKIALDILNPHGSPKQVPPSENGPSTQFSQENHSGSLSLTPSRSCRSLFKEKSEPQASKRKREEKKSPSLKTDTEKTDWKGSFVLEENAEAHKSGTNPSRCDTEDLCNTLNSESQNCEVPESELLPRQKTIEPRLSTKSRAGNKVSPKSKEEKSNQGRKQLSSAGSPVSCRNDSSKDQLQPFAEEGSAQSIPCTSGTVVPVRSRKTRSQLRRTLLDSSCKSASDDLEQSISSESESLAKQLDGRRKPASLKQVNGDQKASATASSCGKRKCRNCPESSSGPSNHGVLSDSIPLQCEEEESKNTADVVMQKVKPFQLPDFEEDEGLESSDLSSKILSSESLSRLSPLVDEEEEDEELPSILSHQEPQSIEEGILVWCRLRRYPYWPAVVKTVKRKHKKACVLLIEGNTNDKKKGFSVSLRSLKHFDCEEKQDLIMENSTGRGSPGALFRPSGAAVQNTCGRQAVAWDSFHLWFFRVPQSHSRWVTKHWQKLNFRRMQKLQERAKEDYRQEIEWCIRLISDYRIRVGCHSFTGSFLEYFADDISYPVRKESYQGLVQMTFPNAAEEDTEESLSETSLQKPSRKLLPDRTRAARDKANKKIVEFIVKTKGAEEHLLAILKSRKQSRWLQGFLNSRQYVTCVETYLEDEEQLDLVVNYLKGVYHETEAKHLHHINGDGIKFISDVLLPEAIIYAISAVDDIDYKKAEEKYIKGPSVSKREREIFDEEILERKKWKTKLALADGV</sequence>
<dbReference type="Pfam" id="PF20886">
    <property type="entry name" value="PWP3A-B_C"/>
    <property type="match status" value="1"/>
</dbReference>
<dbReference type="Gene3D" id="6.10.300.20">
    <property type="match status" value="1"/>
</dbReference>
<dbReference type="FunFam" id="2.30.30.140:FF:000063">
    <property type="entry name" value="PWWP domain-containing DNA repair factor 3A"/>
    <property type="match status" value="1"/>
</dbReference>
<evidence type="ECO:0000256" key="1">
    <source>
        <dbReference type="ARBA" id="ARBA00008188"/>
    </source>
</evidence>
<dbReference type="InterPro" id="IPR048765">
    <property type="entry name" value="PWP3A_3B_4_N"/>
</dbReference>
<feature type="domain" description="PWWP" evidence="4">
    <location>
        <begin position="667"/>
        <end position="807"/>
    </location>
</feature>
<feature type="compositionally biased region" description="Polar residues" evidence="2">
    <location>
        <begin position="105"/>
        <end position="128"/>
    </location>
</feature>
<dbReference type="InterPro" id="IPR035504">
    <property type="entry name" value="MUM1-like_PWWP"/>
</dbReference>
<dbReference type="RefSeq" id="XP_030365004.1">
    <property type="nucleotide sequence ID" value="XM_030509144.1"/>
</dbReference>
<dbReference type="RefSeq" id="XP_030365003.1">
    <property type="nucleotide sequence ID" value="XM_030509143.1"/>
</dbReference>
<reference evidence="6 7" key="1">
    <citation type="submission" date="2019-11" db="EMBL/GenBank/DDBJ databases">
        <title>Strigops habroptila (kakapo) genome, bStrHab1, primary haplotype, v2.</title>
        <authorList>
            <person name="Jarvis E.D."/>
            <person name="Howard J."/>
            <person name="Rhie A."/>
            <person name="Phillippy A."/>
            <person name="Korlach J."/>
            <person name="Digby A."/>
            <person name="Iorns D."/>
            <person name="Eason D."/>
            <person name="Robertson B."/>
            <person name="Raemaekers T."/>
            <person name="Howe K."/>
            <person name="Lewin H."/>
            <person name="Damas J."/>
            <person name="Hastie A."/>
            <person name="Tracey A."/>
            <person name="Chow W."/>
            <person name="Fedrigo O."/>
        </authorList>
    </citation>
    <scope>NUCLEOTIDE SEQUENCE [LARGE SCALE GENOMIC DNA]</scope>
</reference>
<feature type="region of interest" description="Disordered" evidence="2">
    <location>
        <begin position="645"/>
        <end position="671"/>
    </location>
</feature>
<dbReference type="Pfam" id="PF20884">
    <property type="entry name" value="MUM1-like_PWWP"/>
    <property type="match status" value="1"/>
</dbReference>
<dbReference type="InterPro" id="IPR048795">
    <property type="entry name" value="PWP3A_3B_4_C"/>
</dbReference>
<dbReference type="AlphaFoldDB" id="A0A672U5H9"/>
<dbReference type="FunCoup" id="A0A672U5H9">
    <property type="interactions" value="4"/>
</dbReference>
<dbReference type="KEGG" id="shab:115618034"/>
<dbReference type="InterPro" id="IPR040263">
    <property type="entry name" value="PWP3A_3B_4"/>
</dbReference>
<evidence type="ECO:0000313" key="6">
    <source>
        <dbReference type="Ensembl" id="ENSSHBP00005009776.1"/>
    </source>
</evidence>
<dbReference type="SUPFAM" id="SSF63748">
    <property type="entry name" value="Tudor/PWWP/MBT"/>
    <property type="match status" value="1"/>
</dbReference>
<dbReference type="OMA" id="PPWAHRC"/>
<evidence type="ECO:0000313" key="7">
    <source>
        <dbReference type="Proteomes" id="UP000472266"/>
    </source>
</evidence>
<evidence type="ECO:0000256" key="2">
    <source>
        <dbReference type="SAM" id="MobiDB-lite"/>
    </source>
</evidence>
<comment type="similarity">
    <text evidence="1">Belongs to the PWWP3A family.</text>
</comment>
<reference evidence="6" key="3">
    <citation type="submission" date="2025-09" db="UniProtKB">
        <authorList>
            <consortium name="Ensembl"/>
        </authorList>
    </citation>
    <scope>IDENTIFICATION</scope>
</reference>
<dbReference type="Ensembl" id="ENSSHBT00005011758.1">
    <property type="protein sequence ID" value="ENSSHBP00005009776.1"/>
    <property type="gene ID" value="ENSSHBG00005008531.1"/>
</dbReference>
<keyword evidence="7" id="KW-1185">Reference proteome</keyword>
<feature type="compositionally biased region" description="Polar residues" evidence="2">
    <location>
        <begin position="240"/>
        <end position="255"/>
    </location>
</feature>
<feature type="region of interest" description="Disordered" evidence="2">
    <location>
        <begin position="92"/>
        <end position="166"/>
    </location>
</feature>